<gene>
    <name evidence="2" type="ORF">ANCCAN_25334</name>
</gene>
<feature type="signal peptide" evidence="1">
    <location>
        <begin position="1"/>
        <end position="16"/>
    </location>
</feature>
<reference evidence="2 3" key="1">
    <citation type="submission" date="2014-10" db="EMBL/GenBank/DDBJ databases">
        <title>Draft genome of the hookworm Ancylostoma caninum.</title>
        <authorList>
            <person name="Mitreva M."/>
        </authorList>
    </citation>
    <scope>NUCLEOTIDE SEQUENCE [LARGE SCALE GENOMIC DNA]</scope>
    <source>
        <strain evidence="2 3">Baltimore</strain>
    </source>
</reference>
<organism evidence="2 3">
    <name type="scientific">Ancylostoma caninum</name>
    <name type="common">Dog hookworm</name>
    <dbReference type="NCBI Taxonomy" id="29170"/>
    <lineage>
        <taxon>Eukaryota</taxon>
        <taxon>Metazoa</taxon>
        <taxon>Ecdysozoa</taxon>
        <taxon>Nematoda</taxon>
        <taxon>Chromadorea</taxon>
        <taxon>Rhabditida</taxon>
        <taxon>Rhabditina</taxon>
        <taxon>Rhabditomorpha</taxon>
        <taxon>Strongyloidea</taxon>
        <taxon>Ancylostomatidae</taxon>
        <taxon>Ancylostomatinae</taxon>
        <taxon>Ancylostoma</taxon>
    </lineage>
</organism>
<dbReference type="FunFam" id="3.40.50.1820:FF:000191">
    <property type="entry name" value="LIPaSe related"/>
    <property type="match status" value="1"/>
</dbReference>
<dbReference type="AlphaFoldDB" id="A0A368FDP9"/>
<keyword evidence="3" id="KW-1185">Reference proteome</keyword>
<dbReference type="STRING" id="29170.A0A368FDP9"/>
<dbReference type="InterPro" id="IPR002918">
    <property type="entry name" value="Lipase_EstA/Esterase_EstB"/>
</dbReference>
<dbReference type="Proteomes" id="UP000252519">
    <property type="component" value="Unassembled WGS sequence"/>
</dbReference>
<dbReference type="Gene3D" id="3.40.50.1820">
    <property type="entry name" value="alpha/beta hydrolase"/>
    <property type="match status" value="1"/>
</dbReference>
<dbReference type="PANTHER" id="PTHR32015:SF1">
    <property type="entry name" value="LIPASE"/>
    <property type="match status" value="1"/>
</dbReference>
<name>A0A368FDP9_ANCCA</name>
<dbReference type="EMBL" id="JOJR01002238">
    <property type="protein sequence ID" value="RCN28915.1"/>
    <property type="molecule type" value="Genomic_DNA"/>
</dbReference>
<keyword evidence="1" id="KW-0732">Signal</keyword>
<accession>A0A368FDP9</accession>
<dbReference type="GO" id="GO:0016298">
    <property type="term" value="F:lipase activity"/>
    <property type="evidence" value="ECO:0007669"/>
    <property type="project" value="TreeGrafter"/>
</dbReference>
<dbReference type="GO" id="GO:0016042">
    <property type="term" value="P:lipid catabolic process"/>
    <property type="evidence" value="ECO:0007669"/>
    <property type="project" value="InterPro"/>
</dbReference>
<evidence type="ECO:0000313" key="3">
    <source>
        <dbReference type="Proteomes" id="UP000252519"/>
    </source>
</evidence>
<evidence type="ECO:0000256" key="1">
    <source>
        <dbReference type="SAM" id="SignalP"/>
    </source>
</evidence>
<dbReference type="OrthoDB" id="5821855at2759"/>
<protein>
    <submittedName>
        <fullName evidence="2">Triacylglycerol lipase</fullName>
    </submittedName>
</protein>
<dbReference type="Pfam" id="PF01674">
    <property type="entry name" value="Lipase_2"/>
    <property type="match status" value="1"/>
</dbReference>
<evidence type="ECO:0000313" key="2">
    <source>
        <dbReference type="EMBL" id="RCN28915.1"/>
    </source>
</evidence>
<dbReference type="PANTHER" id="PTHR32015">
    <property type="entry name" value="FASTING INDUCED LIPASE"/>
    <property type="match status" value="1"/>
</dbReference>
<feature type="chain" id="PRO_5016605241" evidence="1">
    <location>
        <begin position="17"/>
        <end position="335"/>
    </location>
</feature>
<sequence>MIRLSYSLLFICFCAAEILGPLSDDFQQWLSKNGYQSYDFVRGDYGTQGSYGGKAENSTTVKNTPVIFIHGNSDAALHVSKTATGWTNSIQYFLDNGYTQAELYATSWGDTNTSNAVKRTHNCRDLLRLRRFVLAVLDYTGAPKVSLITHSMGVTLGRKLIKGGAVNGNDGSCNLGTPLTSKIDVFLGLAGGNYGLCNCEGAGTLEPTCNKKNGFWPGDSCGLNTYTCGLKPLPFPCNGPSYSSLLMSMNTDNVREASLVFSAWSEVDDLILYGDQVWGRPTSLIPSSNGKVVYTSYTHMQTKENTAADQYTMVVKKTLPSPRSEIAASIFVATN</sequence>
<comment type="caution">
    <text evidence="2">The sequence shown here is derived from an EMBL/GenBank/DDBJ whole genome shotgun (WGS) entry which is preliminary data.</text>
</comment>
<dbReference type="InterPro" id="IPR029058">
    <property type="entry name" value="AB_hydrolase_fold"/>
</dbReference>
<proteinExistence type="predicted"/>
<dbReference type="SUPFAM" id="SSF53474">
    <property type="entry name" value="alpha/beta-Hydrolases"/>
    <property type="match status" value="1"/>
</dbReference>